<dbReference type="Pfam" id="PF12796">
    <property type="entry name" value="Ank_2"/>
    <property type="match status" value="2"/>
</dbReference>
<keyword evidence="1" id="KW-0040">ANK repeat</keyword>
<evidence type="ECO:0000313" key="5">
    <source>
        <dbReference type="Proteomes" id="UP000294360"/>
    </source>
</evidence>
<feature type="signal peptide" evidence="2">
    <location>
        <begin position="1"/>
        <end position="26"/>
    </location>
</feature>
<name>A0A4U8YYI0_METTU</name>
<dbReference type="EMBL" id="LR536450">
    <property type="protein sequence ID" value="VFU08529.1"/>
    <property type="molecule type" value="Genomic_DNA"/>
</dbReference>
<dbReference type="SMART" id="SM00248">
    <property type="entry name" value="ANK"/>
    <property type="match status" value="6"/>
</dbReference>
<dbReference type="KEGG" id="mtun:MTUNDRAET4_1636"/>
<feature type="repeat" description="ANK" evidence="1">
    <location>
        <begin position="372"/>
        <end position="404"/>
    </location>
</feature>
<dbReference type="InterPro" id="IPR022448">
    <property type="entry name" value="Quinoprotein_dehydrogenase"/>
</dbReference>
<dbReference type="Gene3D" id="1.25.40.20">
    <property type="entry name" value="Ankyrin repeat-containing domain"/>
    <property type="match status" value="2"/>
</dbReference>
<evidence type="ECO:0000256" key="1">
    <source>
        <dbReference type="PROSITE-ProRule" id="PRU00023"/>
    </source>
</evidence>
<evidence type="ECO:0000256" key="2">
    <source>
        <dbReference type="SAM" id="SignalP"/>
    </source>
</evidence>
<dbReference type="InterPro" id="IPR052391">
    <property type="entry name" value="E3_Ligase-Neurotoxin"/>
</dbReference>
<protein>
    <submittedName>
        <fullName evidence="4">Putative XoxJ- and MxaJ-like protein Extracellular solute-binding protein family 3</fullName>
    </submittedName>
</protein>
<dbReference type="PROSITE" id="PS50088">
    <property type="entry name" value="ANK_REPEAT"/>
    <property type="match status" value="4"/>
</dbReference>
<dbReference type="Gene3D" id="3.40.190.10">
    <property type="entry name" value="Periplasmic binding protein-like II"/>
    <property type="match status" value="2"/>
</dbReference>
<reference evidence="4 5" key="1">
    <citation type="submission" date="2019-03" db="EMBL/GenBank/DDBJ databases">
        <authorList>
            <person name="Kox A.R. M."/>
        </authorList>
    </citation>
    <scope>NUCLEOTIDE SEQUENCE [LARGE SCALE GENOMIC DNA]</scope>
    <source>
        <strain evidence="4">MTUNDRAET4 annotated genome</strain>
    </source>
</reference>
<dbReference type="InterPro" id="IPR036770">
    <property type="entry name" value="Ankyrin_rpt-contain_sf"/>
</dbReference>
<dbReference type="SUPFAM" id="SSF53850">
    <property type="entry name" value="Periplasmic binding protein-like II"/>
    <property type="match status" value="1"/>
</dbReference>
<dbReference type="AlphaFoldDB" id="A0A4U8YYI0"/>
<proteinExistence type="predicted"/>
<dbReference type="PANTHER" id="PTHR24133:SF40">
    <property type="entry name" value="ANKYRIN REPEAT DOMAIN 44"/>
    <property type="match status" value="1"/>
</dbReference>
<dbReference type="NCBIfam" id="TIGR03871">
    <property type="entry name" value="ABC_peri_MoxJ_2"/>
    <property type="match status" value="1"/>
</dbReference>
<feature type="chain" id="PRO_5020957477" evidence="2">
    <location>
        <begin position="27"/>
        <end position="581"/>
    </location>
</feature>
<dbReference type="InterPro" id="IPR001638">
    <property type="entry name" value="Solute-binding_3/MltF_N"/>
</dbReference>
<dbReference type="SUPFAM" id="SSF48403">
    <property type="entry name" value="Ankyrin repeat"/>
    <property type="match status" value="1"/>
</dbReference>
<feature type="repeat" description="ANK" evidence="1">
    <location>
        <begin position="405"/>
        <end position="437"/>
    </location>
</feature>
<dbReference type="OrthoDB" id="176845at2"/>
<feature type="repeat" description="ANK" evidence="1">
    <location>
        <begin position="438"/>
        <end position="470"/>
    </location>
</feature>
<sequence>MKTAICSSLIGILMTPLLANDAFAQAAPNNKAFEEFTQIERDAARSAARKAHFSSFRVCGDPGNMPFSNIKGEGFENKIAEVVAKALGTSVSYFWRPYIERGMTRQTFDTNDCDILMDVPVGYESALTTAPLYRTTYVLASRADRAYDFKSLSDPRLKKLQVGVYELSALRQSLADHGIVSNVHVHEVTHDGDLVEEHQPWWQVQEVVDGKLDVAAVWGPFAGWLKAKGAPLTLQPTNLLDNVIPMEFEMAIGVRKTDAIEKYAIEDALNAHREEIRKILEDYGVPLVECANCLVSGPVRAHGIYTAPTVSAEEMTRLRREHPVVTRERLDGWLADGADVDREFDDAILAADNDRVAYLLTKGADINKKDPQGYTPLAASVRLGSLSTTLFLLDHGARAEDPDGDGWTPLLHAVLRNDAPAIEALLARGASVETPAPGGYTPLSIAIEEKKYDAARSLIAKGAKIDEPVNAKRLTPLMIAASDPPPRSAAAKLTQGSNSIDVARELLAKGANVNAASAEGVTPLMIAAARDNAPMVGLLLQAGAKADARDAAGETARDAAAKNESGSATRLLDLLAKSSTK</sequence>
<feature type="repeat" description="ANK" evidence="1">
    <location>
        <begin position="519"/>
        <end position="551"/>
    </location>
</feature>
<dbReference type="InterPro" id="IPR002110">
    <property type="entry name" value="Ankyrin_rpt"/>
</dbReference>
<dbReference type="PANTHER" id="PTHR24133">
    <property type="entry name" value="ANKYRIN DOMAIN-CONTAINING"/>
    <property type="match status" value="1"/>
</dbReference>
<dbReference type="SMART" id="SM00062">
    <property type="entry name" value="PBPb"/>
    <property type="match status" value="1"/>
</dbReference>
<evidence type="ECO:0000259" key="3">
    <source>
        <dbReference type="SMART" id="SM00062"/>
    </source>
</evidence>
<accession>A0A4U8YYI0</accession>
<dbReference type="Proteomes" id="UP000294360">
    <property type="component" value="Chromosome"/>
</dbReference>
<dbReference type="RefSeq" id="WP_134488529.1">
    <property type="nucleotide sequence ID" value="NZ_CP139089.1"/>
</dbReference>
<dbReference type="PROSITE" id="PS50297">
    <property type="entry name" value="ANK_REP_REGION"/>
    <property type="match status" value="3"/>
</dbReference>
<gene>
    <name evidence="4" type="primary">xoxJ1</name>
    <name evidence="4" type="ORF">MTUNDRAET4_1636</name>
</gene>
<keyword evidence="2" id="KW-0732">Signal</keyword>
<organism evidence="4 5">
    <name type="scientific">Methylocella tundrae</name>
    <dbReference type="NCBI Taxonomy" id="227605"/>
    <lineage>
        <taxon>Bacteria</taxon>
        <taxon>Pseudomonadati</taxon>
        <taxon>Pseudomonadota</taxon>
        <taxon>Alphaproteobacteria</taxon>
        <taxon>Hyphomicrobiales</taxon>
        <taxon>Beijerinckiaceae</taxon>
        <taxon>Methylocella</taxon>
    </lineage>
</organism>
<evidence type="ECO:0000313" key="4">
    <source>
        <dbReference type="EMBL" id="VFU08529.1"/>
    </source>
</evidence>
<feature type="domain" description="Solute-binding protein family 3/N-terminal" evidence="3">
    <location>
        <begin position="55"/>
        <end position="282"/>
    </location>
</feature>